<organism evidence="2 3">
    <name type="scientific">Paenimyroides aestuarii</name>
    <dbReference type="NCBI Taxonomy" id="2968490"/>
    <lineage>
        <taxon>Bacteria</taxon>
        <taxon>Pseudomonadati</taxon>
        <taxon>Bacteroidota</taxon>
        <taxon>Flavobacteriia</taxon>
        <taxon>Flavobacteriales</taxon>
        <taxon>Flavobacteriaceae</taxon>
        <taxon>Paenimyroides</taxon>
    </lineage>
</organism>
<accession>A0ABY5NQK9</accession>
<feature type="signal peptide" evidence="1">
    <location>
        <begin position="1"/>
        <end position="19"/>
    </location>
</feature>
<feature type="chain" id="PRO_5045228755" evidence="1">
    <location>
        <begin position="20"/>
        <end position="229"/>
    </location>
</feature>
<dbReference type="InterPro" id="IPR007497">
    <property type="entry name" value="SIMPL/DUF541"/>
</dbReference>
<dbReference type="Pfam" id="PF04402">
    <property type="entry name" value="SIMPL"/>
    <property type="match status" value="1"/>
</dbReference>
<evidence type="ECO:0000313" key="3">
    <source>
        <dbReference type="Proteomes" id="UP001317001"/>
    </source>
</evidence>
<dbReference type="EMBL" id="CP102382">
    <property type="protein sequence ID" value="UUV20825.1"/>
    <property type="molecule type" value="Genomic_DNA"/>
</dbReference>
<dbReference type="InterPro" id="IPR052022">
    <property type="entry name" value="26kDa_periplasmic_antigen"/>
</dbReference>
<name>A0ABY5NQK9_9FLAO</name>
<evidence type="ECO:0000313" key="2">
    <source>
        <dbReference type="EMBL" id="UUV20825.1"/>
    </source>
</evidence>
<dbReference type="PANTHER" id="PTHR34387:SF1">
    <property type="entry name" value="PERIPLASMIC IMMUNOGENIC PROTEIN"/>
    <property type="match status" value="1"/>
</dbReference>
<proteinExistence type="predicted"/>
<keyword evidence="3" id="KW-1185">Reference proteome</keyword>
<dbReference type="PANTHER" id="PTHR34387">
    <property type="entry name" value="SLR1258 PROTEIN"/>
    <property type="match status" value="1"/>
</dbReference>
<keyword evidence="1" id="KW-0732">Signal</keyword>
<dbReference type="Gene3D" id="3.30.70.2970">
    <property type="entry name" value="Protein of unknown function (DUF541), domain 2"/>
    <property type="match status" value="1"/>
</dbReference>
<sequence length="229" mass="25605">MKKILYLFSLVLVTFTTMAQNNNTITPQVNVNGEGSVKIKPDYAIITMGAEIKDLDSAKAKKQNDEIIAKMIQVIKKSNIAEKDYQTQRVNLYKTREYQEKKDYFVASQTVTITLRNLDHYEKLMADLMEAGANTINGVEFKSTQTEKYATEIRAKAVLDAKKKAQDYAAALGQNIGKALIINDQSSINNPRVYMMKTAMADESAGMNQTLAVGEIEISTNVNVVFELK</sequence>
<protein>
    <submittedName>
        <fullName evidence="2">SIMPL domain-containing protein</fullName>
    </submittedName>
</protein>
<dbReference type="RefSeq" id="WP_257498738.1">
    <property type="nucleotide sequence ID" value="NZ_CP102382.1"/>
</dbReference>
<dbReference type="Gene3D" id="3.30.110.170">
    <property type="entry name" value="Protein of unknown function (DUF541), domain 1"/>
    <property type="match status" value="1"/>
</dbReference>
<dbReference type="Proteomes" id="UP001317001">
    <property type="component" value="Chromosome"/>
</dbReference>
<gene>
    <name evidence="2" type="ORF">NPX36_10920</name>
</gene>
<reference evidence="2 3" key="1">
    <citation type="submission" date="2022-08" db="EMBL/GenBank/DDBJ databases">
        <title>Myroides zhujiangensis sp. nov., a novel bacterium isolated from sediment in the Pearl River Estuary.</title>
        <authorList>
            <person name="Cui L."/>
        </authorList>
    </citation>
    <scope>NUCLEOTIDE SEQUENCE [LARGE SCALE GENOMIC DNA]</scope>
    <source>
        <strain evidence="2 3">SCSIO 72103</strain>
    </source>
</reference>
<evidence type="ECO:0000256" key="1">
    <source>
        <dbReference type="SAM" id="SignalP"/>
    </source>
</evidence>